<evidence type="ECO:0000313" key="2">
    <source>
        <dbReference type="EMBL" id="KIP21243.1"/>
    </source>
</evidence>
<name>A0A0D0HTN8_9BACL</name>
<proteinExistence type="predicted"/>
<evidence type="ECO:0000313" key="3">
    <source>
        <dbReference type="Proteomes" id="UP000032047"/>
    </source>
</evidence>
<feature type="transmembrane region" description="Helical" evidence="1">
    <location>
        <begin position="32"/>
        <end position="48"/>
    </location>
</feature>
<dbReference type="EMBL" id="JXTG01000006">
    <property type="protein sequence ID" value="KIP21243.1"/>
    <property type="molecule type" value="Genomic_DNA"/>
</dbReference>
<keyword evidence="1" id="KW-0812">Transmembrane</keyword>
<feature type="transmembrane region" description="Helical" evidence="1">
    <location>
        <begin position="55"/>
        <end position="75"/>
    </location>
</feature>
<dbReference type="AlphaFoldDB" id="A0A0D0HTN8"/>
<accession>A0A0D0HTN8</accession>
<keyword evidence="1" id="KW-0472">Membrane</keyword>
<feature type="transmembrane region" description="Helical" evidence="1">
    <location>
        <begin position="7"/>
        <end position="26"/>
    </location>
</feature>
<gene>
    <name evidence="2" type="ORF">JV16_01481</name>
</gene>
<protein>
    <submittedName>
        <fullName evidence="2">Uncharacterized protein</fullName>
    </submittedName>
</protein>
<feature type="transmembrane region" description="Helical" evidence="1">
    <location>
        <begin position="90"/>
        <end position="110"/>
    </location>
</feature>
<organism evidence="2 3">
    <name type="scientific">Anoxybacillus ayderensis</name>
    <dbReference type="NCBI Taxonomy" id="265546"/>
    <lineage>
        <taxon>Bacteria</taxon>
        <taxon>Bacillati</taxon>
        <taxon>Bacillota</taxon>
        <taxon>Bacilli</taxon>
        <taxon>Bacillales</taxon>
        <taxon>Anoxybacillaceae</taxon>
        <taxon>Anoxybacillus</taxon>
    </lineage>
</organism>
<sequence length="115" mass="13388">MKGNMHIFVMTIIFINLLLGALVIVLRIWDPLAFANYFMFCLIAYFYYLSKKKIYIPFFVFEFFVFSLLCIDGLLPEGIVDESNEVQNTFMIVIGLIVFGFLAFETVKIIKRDGM</sequence>
<dbReference type="Proteomes" id="UP000032047">
    <property type="component" value="Unassembled WGS sequence"/>
</dbReference>
<dbReference type="RefSeq" id="WP_021095694.1">
    <property type="nucleotide sequence ID" value="NZ_ANOC01000056.1"/>
</dbReference>
<keyword evidence="1" id="KW-1133">Transmembrane helix</keyword>
<evidence type="ECO:0000256" key="1">
    <source>
        <dbReference type="SAM" id="Phobius"/>
    </source>
</evidence>
<keyword evidence="3" id="KW-1185">Reference proteome</keyword>
<reference evidence="2 3" key="1">
    <citation type="submission" date="2015-01" db="EMBL/GenBank/DDBJ databases">
        <title>Genome sequence of Anoxybacillus ayderensis strain AB04.</title>
        <authorList>
            <person name="Belduz A.O."/>
            <person name="Canakci S."/>
            <person name="Chan K.-G."/>
            <person name="Kahar U.M."/>
            <person name="Yaakob A.S."/>
            <person name="Chan C.S."/>
            <person name="Goh K.M."/>
        </authorList>
    </citation>
    <scope>NUCLEOTIDE SEQUENCE [LARGE SCALE GENOMIC DNA]</scope>
    <source>
        <strain evidence="2 3">AB04</strain>
    </source>
</reference>
<comment type="caution">
    <text evidence="2">The sequence shown here is derived from an EMBL/GenBank/DDBJ whole genome shotgun (WGS) entry which is preliminary data.</text>
</comment>